<evidence type="ECO:0000259" key="2">
    <source>
        <dbReference type="Pfam" id="PF10172"/>
    </source>
</evidence>
<evidence type="ECO:0000313" key="3">
    <source>
        <dbReference type="EMBL" id="OQR85121.1"/>
    </source>
</evidence>
<dbReference type="EMBL" id="JNBR01001810">
    <property type="protein sequence ID" value="OQR85121.1"/>
    <property type="molecule type" value="Genomic_DNA"/>
</dbReference>
<protein>
    <recommendedName>
        <fullName evidence="2">DET1- and DDB1-associated protein 1 domain-containing protein</fullName>
    </recommendedName>
</protein>
<dbReference type="Proteomes" id="UP000243579">
    <property type="component" value="Unassembled WGS sequence"/>
</dbReference>
<feature type="compositionally biased region" description="Polar residues" evidence="1">
    <location>
        <begin position="1"/>
        <end position="12"/>
    </location>
</feature>
<sequence>MQCPETPQNSPTLKARPSASGPLMKTDGAMPNICLSKWPSLDEAHFSKYQPSLPMIRTPETYTPTDGLDAPPSQVISVEPLHALLRMFYRNSDKKAATKRDGPSEDIDRPSKVARAK</sequence>
<dbReference type="AlphaFoldDB" id="A0A1V9YHD3"/>
<dbReference type="OrthoDB" id="8598182at2759"/>
<dbReference type="STRING" id="1202772.A0A1V9YHD3"/>
<evidence type="ECO:0000313" key="4">
    <source>
        <dbReference type="Proteomes" id="UP000243579"/>
    </source>
</evidence>
<comment type="caution">
    <text evidence="3">The sequence shown here is derived from an EMBL/GenBank/DDBJ whole genome shotgun (WGS) entry which is preliminary data.</text>
</comment>
<feature type="region of interest" description="Disordered" evidence="1">
    <location>
        <begin position="92"/>
        <end position="117"/>
    </location>
</feature>
<evidence type="ECO:0000256" key="1">
    <source>
        <dbReference type="SAM" id="MobiDB-lite"/>
    </source>
</evidence>
<keyword evidence="4" id="KW-1185">Reference proteome</keyword>
<proteinExistence type="predicted"/>
<feature type="compositionally biased region" description="Basic and acidic residues" evidence="1">
    <location>
        <begin position="92"/>
        <end position="111"/>
    </location>
</feature>
<accession>A0A1V9YHD3</accession>
<organism evidence="3 4">
    <name type="scientific">Achlya hypogyna</name>
    <name type="common">Oomycete</name>
    <name type="synonym">Protoachlya hypogyna</name>
    <dbReference type="NCBI Taxonomy" id="1202772"/>
    <lineage>
        <taxon>Eukaryota</taxon>
        <taxon>Sar</taxon>
        <taxon>Stramenopiles</taxon>
        <taxon>Oomycota</taxon>
        <taxon>Saprolegniomycetes</taxon>
        <taxon>Saprolegniales</taxon>
        <taxon>Achlyaceae</taxon>
        <taxon>Achlya</taxon>
    </lineage>
</organism>
<feature type="domain" description="DET1- and DDB1-associated protein 1" evidence="2">
    <location>
        <begin position="35"/>
        <end position="94"/>
    </location>
</feature>
<name>A0A1V9YHD3_ACHHY</name>
<gene>
    <name evidence="3" type="ORF">ACHHYP_12255</name>
</gene>
<dbReference type="InterPro" id="IPR018276">
    <property type="entry name" value="DDA1_dom"/>
</dbReference>
<reference evidence="3 4" key="1">
    <citation type="journal article" date="2014" name="Genome Biol. Evol.">
        <title>The secreted proteins of Achlya hypogyna and Thraustotheca clavata identify the ancestral oomycete secretome and reveal gene acquisitions by horizontal gene transfer.</title>
        <authorList>
            <person name="Misner I."/>
            <person name="Blouin N."/>
            <person name="Leonard G."/>
            <person name="Richards T.A."/>
            <person name="Lane C.E."/>
        </authorList>
    </citation>
    <scope>NUCLEOTIDE SEQUENCE [LARGE SCALE GENOMIC DNA]</scope>
    <source>
        <strain evidence="3 4">ATCC 48635</strain>
    </source>
</reference>
<feature type="region of interest" description="Disordered" evidence="1">
    <location>
        <begin position="1"/>
        <end position="27"/>
    </location>
</feature>
<dbReference type="Pfam" id="PF10172">
    <property type="entry name" value="DDA1"/>
    <property type="match status" value="1"/>
</dbReference>